<keyword evidence="2" id="KW-1185">Reference proteome</keyword>
<comment type="caution">
    <text evidence="1">The sequence shown here is derived from an EMBL/GenBank/DDBJ whole genome shotgun (WGS) entry which is preliminary data.</text>
</comment>
<dbReference type="Pfam" id="PF04229">
    <property type="entry name" value="GrpB"/>
    <property type="match status" value="1"/>
</dbReference>
<dbReference type="PANTHER" id="PTHR34822:SF1">
    <property type="entry name" value="GRPB FAMILY PROTEIN"/>
    <property type="match status" value="1"/>
</dbReference>
<dbReference type="RefSeq" id="WP_253755520.1">
    <property type="nucleotide sequence ID" value="NZ_JAMZDZ010000001.1"/>
</dbReference>
<evidence type="ECO:0000313" key="2">
    <source>
        <dbReference type="Proteomes" id="UP001595816"/>
    </source>
</evidence>
<dbReference type="SUPFAM" id="SSF81301">
    <property type="entry name" value="Nucleotidyltransferase"/>
    <property type="match status" value="1"/>
</dbReference>
<proteinExistence type="predicted"/>
<reference evidence="2" key="1">
    <citation type="journal article" date="2019" name="Int. J. Syst. Evol. Microbiol.">
        <title>The Global Catalogue of Microorganisms (GCM) 10K type strain sequencing project: providing services to taxonomists for standard genome sequencing and annotation.</title>
        <authorList>
            <consortium name="The Broad Institute Genomics Platform"/>
            <consortium name="The Broad Institute Genome Sequencing Center for Infectious Disease"/>
            <person name="Wu L."/>
            <person name="Ma J."/>
        </authorList>
    </citation>
    <scope>NUCLEOTIDE SEQUENCE [LARGE SCALE GENOMIC DNA]</scope>
    <source>
        <strain evidence="2">CGMCC 4.7289</strain>
    </source>
</reference>
<name>A0ABV8LN09_9ACTN</name>
<sequence length="182" mass="19474">MIEVVDYDPIWAERFAALRSEYQAALSAAGVPVVAIEHVGSTSVPGLAAKAVIDCDIVVSAPHVEAASAVLVARGFTPLGELGIPQRWAFDAPERLARTNTYVVVEGSLSLRNHLAVRDALRADPQLRDEYGDVKRRVGAEAADVYEYGAGKNAIVQRILAAAGLSEDDRASIDANQVPVRR</sequence>
<dbReference type="InterPro" id="IPR043519">
    <property type="entry name" value="NT_sf"/>
</dbReference>
<dbReference type="EMBL" id="JBHSAY010000006">
    <property type="protein sequence ID" value="MFC4131735.1"/>
    <property type="molecule type" value="Genomic_DNA"/>
</dbReference>
<protein>
    <submittedName>
        <fullName evidence="1">GrpB family protein</fullName>
    </submittedName>
</protein>
<evidence type="ECO:0000313" key="1">
    <source>
        <dbReference type="EMBL" id="MFC4131735.1"/>
    </source>
</evidence>
<dbReference type="Proteomes" id="UP001595816">
    <property type="component" value="Unassembled WGS sequence"/>
</dbReference>
<accession>A0ABV8LN09</accession>
<dbReference type="PANTHER" id="PTHR34822">
    <property type="entry name" value="GRPB DOMAIN PROTEIN (AFU_ORTHOLOGUE AFUA_1G01530)"/>
    <property type="match status" value="1"/>
</dbReference>
<gene>
    <name evidence="1" type="ORF">ACFOZ4_14095</name>
</gene>
<dbReference type="InterPro" id="IPR007344">
    <property type="entry name" value="GrpB/CoaE"/>
</dbReference>
<dbReference type="Gene3D" id="3.30.460.10">
    <property type="entry name" value="Beta Polymerase, domain 2"/>
    <property type="match status" value="1"/>
</dbReference>
<organism evidence="1 2">
    <name type="scientific">Hamadaea flava</name>
    <dbReference type="NCBI Taxonomy" id="1742688"/>
    <lineage>
        <taxon>Bacteria</taxon>
        <taxon>Bacillati</taxon>
        <taxon>Actinomycetota</taxon>
        <taxon>Actinomycetes</taxon>
        <taxon>Micromonosporales</taxon>
        <taxon>Micromonosporaceae</taxon>
        <taxon>Hamadaea</taxon>
    </lineage>
</organism>